<dbReference type="RefSeq" id="WP_132221550.1">
    <property type="nucleotide sequence ID" value="NZ_SMGO01000001.1"/>
</dbReference>
<keyword evidence="3" id="KW-1185">Reference proteome</keyword>
<comment type="caution">
    <text evidence="2">The sequence shown here is derived from an EMBL/GenBank/DDBJ whole genome shotgun (WGS) entry which is preliminary data.</text>
</comment>
<dbReference type="OrthoDB" id="9798386at2"/>
<proteinExistence type="predicted"/>
<reference evidence="2 3" key="1">
    <citation type="submission" date="2019-03" db="EMBL/GenBank/DDBJ databases">
        <title>Genomic Encyclopedia of Archaeal and Bacterial Type Strains, Phase II (KMG-II): from individual species to whole genera.</title>
        <authorList>
            <person name="Goeker M."/>
        </authorList>
    </citation>
    <scope>NUCLEOTIDE SEQUENCE [LARGE SCALE GENOMIC DNA]</scope>
    <source>
        <strain evidence="2 3">DSM 22554</strain>
    </source>
</reference>
<dbReference type="Pfam" id="PF22148">
    <property type="entry name" value="Fervidolysin_NPro-like"/>
    <property type="match status" value="1"/>
</dbReference>
<feature type="domain" description="Fervidolysin-like N-terminal prodomain" evidence="1">
    <location>
        <begin position="121"/>
        <end position="193"/>
    </location>
</feature>
<dbReference type="AlphaFoldDB" id="A0A4R1M2W8"/>
<gene>
    <name evidence="2" type="ORF">C8N28_0696</name>
</gene>
<organism evidence="2 3">
    <name type="scientific">Albibacterium bauzanense</name>
    <dbReference type="NCBI Taxonomy" id="653929"/>
    <lineage>
        <taxon>Bacteria</taxon>
        <taxon>Pseudomonadati</taxon>
        <taxon>Bacteroidota</taxon>
        <taxon>Sphingobacteriia</taxon>
        <taxon>Sphingobacteriales</taxon>
        <taxon>Sphingobacteriaceae</taxon>
        <taxon>Albibacterium</taxon>
    </lineage>
</organism>
<dbReference type="EMBL" id="SMGO01000001">
    <property type="protein sequence ID" value="TCK85390.1"/>
    <property type="molecule type" value="Genomic_DNA"/>
</dbReference>
<evidence type="ECO:0000259" key="1">
    <source>
        <dbReference type="Pfam" id="PF22148"/>
    </source>
</evidence>
<name>A0A4R1M2W8_9SPHI</name>
<protein>
    <recommendedName>
        <fullName evidence="1">Fervidolysin-like N-terminal prodomain domain-containing protein</fullName>
    </recommendedName>
</protein>
<evidence type="ECO:0000313" key="3">
    <source>
        <dbReference type="Proteomes" id="UP000294616"/>
    </source>
</evidence>
<accession>A0A4R1M2W8</accession>
<sequence length="215" mass="24711">MKNKQPVLYLLGIFMLIIWGCKKEDNSKIRNGERYYYYGFEEKIYINKLNNKLAVKYNDNEAAKKSTSDIASFAKGAEFLWHNERTVVITLNPNVVNNVMTLLTKDNNVISANPVYILASGSDSEMFFTDEFAVKFKPTTSPAEIKKINDRYGVRIIEETDIYTLLTVPRLADALEIANKYQESGLVVYSEPNFYMKIEFGSTAEYLPKETFKDL</sequence>
<evidence type="ECO:0000313" key="2">
    <source>
        <dbReference type="EMBL" id="TCK85390.1"/>
    </source>
</evidence>
<dbReference type="Proteomes" id="UP000294616">
    <property type="component" value="Unassembled WGS sequence"/>
</dbReference>
<dbReference type="InterPro" id="IPR054399">
    <property type="entry name" value="Fervidolysin-like_N_prodom"/>
</dbReference>